<accession>A0A225VUB2</accession>
<keyword evidence="3" id="KW-1185">Reference proteome</keyword>
<dbReference type="InterPro" id="IPR021109">
    <property type="entry name" value="Peptidase_aspartic_dom_sf"/>
</dbReference>
<evidence type="ECO:0000256" key="1">
    <source>
        <dbReference type="SAM" id="MobiDB-lite"/>
    </source>
</evidence>
<evidence type="ECO:0000313" key="3">
    <source>
        <dbReference type="Proteomes" id="UP000198211"/>
    </source>
</evidence>
<dbReference type="EMBL" id="NBNE01003101">
    <property type="protein sequence ID" value="OWZ08579.1"/>
    <property type="molecule type" value="Genomic_DNA"/>
</dbReference>
<proteinExistence type="predicted"/>
<organism evidence="2 3">
    <name type="scientific">Phytophthora megakarya</name>
    <dbReference type="NCBI Taxonomy" id="4795"/>
    <lineage>
        <taxon>Eukaryota</taxon>
        <taxon>Sar</taxon>
        <taxon>Stramenopiles</taxon>
        <taxon>Oomycota</taxon>
        <taxon>Peronosporomycetes</taxon>
        <taxon>Peronosporales</taxon>
        <taxon>Peronosporaceae</taxon>
        <taxon>Phytophthora</taxon>
    </lineage>
</organism>
<feature type="compositionally biased region" description="Basic and acidic residues" evidence="1">
    <location>
        <begin position="252"/>
        <end position="261"/>
    </location>
</feature>
<evidence type="ECO:0000313" key="2">
    <source>
        <dbReference type="EMBL" id="OWZ08579.1"/>
    </source>
</evidence>
<sequence length="512" mass="56025">MVLDEEGEVQSAVAMSDALVTTESPVMTEMTKGYGAVELMMWRMNGDAAARDEGRASRLVATVGPAMTAVKYAGTKNVGTSSESSGNGQKSKTEKGAAPGEAPSTAKTVKMVESVNAVDAVKMTTVERDAVDVVKATTATGFGDDDVLESAATSCSCDTVASYEPWLDCELAMILANDVPNLHNEQRKLPQEELDTKCLWRARREARKAGERQMKILAVANDKHEPIGDQQRSAADRQVRRSREMVQALQEADDRERGGRRDWERVANDERSARVRLRKQSYEDTYAPHGSERVVEYARADDGLPTAMMKVKGVRQAVKFDSCARYSVVGTEWMQYGERLSKPPPVDCIEGIGGITLAVIGIWEFELKTIFNDVMKTKACVVKGCKEEFQLGVDFMQEHGATIDFEKHEVRYRSNDHTVVIPFRTHDEGRGAETAAVRMAYSTRLKGRIMTPVEVVVSAVDGERGIFVPGPYTGAVMLATTVTTAKDGYALVPAMNASVESVKVPSKRESGT</sequence>
<name>A0A225VUB2_9STRA</name>
<comment type="caution">
    <text evidence="2">The sequence shown here is derived from an EMBL/GenBank/DDBJ whole genome shotgun (WGS) entry which is preliminary data.</text>
</comment>
<dbReference type="Proteomes" id="UP000198211">
    <property type="component" value="Unassembled WGS sequence"/>
</dbReference>
<feature type="region of interest" description="Disordered" evidence="1">
    <location>
        <begin position="224"/>
        <end position="261"/>
    </location>
</feature>
<reference evidence="3" key="1">
    <citation type="submission" date="2017-03" db="EMBL/GenBank/DDBJ databases">
        <title>Phytopthora megakarya and P. palmivora, two closely related causual agents of cacao black pod achieved similar genome size and gene model numbers by different mechanisms.</title>
        <authorList>
            <person name="Ali S."/>
            <person name="Shao J."/>
            <person name="Larry D.J."/>
            <person name="Kronmiller B."/>
            <person name="Shen D."/>
            <person name="Strem M.D."/>
            <person name="Melnick R.L."/>
            <person name="Guiltinan M.J."/>
            <person name="Tyler B.M."/>
            <person name="Meinhardt L.W."/>
            <person name="Bailey B.A."/>
        </authorList>
    </citation>
    <scope>NUCLEOTIDE SEQUENCE [LARGE SCALE GENOMIC DNA]</scope>
    <source>
        <strain evidence="3">zdho120</strain>
    </source>
</reference>
<dbReference type="AlphaFoldDB" id="A0A225VUB2"/>
<feature type="compositionally biased region" description="Polar residues" evidence="1">
    <location>
        <begin position="77"/>
        <end position="90"/>
    </location>
</feature>
<feature type="region of interest" description="Disordered" evidence="1">
    <location>
        <begin position="77"/>
        <end position="107"/>
    </location>
</feature>
<feature type="compositionally biased region" description="Basic and acidic residues" evidence="1">
    <location>
        <begin position="234"/>
        <end position="244"/>
    </location>
</feature>
<gene>
    <name evidence="2" type="ORF">PHMEG_00018855</name>
</gene>
<dbReference type="Gene3D" id="2.40.70.10">
    <property type="entry name" value="Acid Proteases"/>
    <property type="match status" value="1"/>
</dbReference>
<protein>
    <submittedName>
        <fullName evidence="2">Uncharacterized protein</fullName>
    </submittedName>
</protein>